<dbReference type="PANTHER" id="PTHR35910:SF6">
    <property type="entry name" value="2EXR DOMAIN-CONTAINING PROTEIN"/>
    <property type="match status" value="1"/>
</dbReference>
<reference evidence="2 3" key="1">
    <citation type="journal article" date="2018" name="PLoS Pathog.">
        <title>Evolution of structural diversity of trichothecenes, a family of toxins produced by plant pathogenic and entomopathogenic fungi.</title>
        <authorList>
            <person name="Proctor R.H."/>
            <person name="McCormick S.P."/>
            <person name="Kim H.S."/>
            <person name="Cardoza R.E."/>
            <person name="Stanley A.M."/>
            <person name="Lindo L."/>
            <person name="Kelly A."/>
            <person name="Brown D.W."/>
            <person name="Lee T."/>
            <person name="Vaughan M.M."/>
            <person name="Alexander N.J."/>
            <person name="Busman M."/>
            <person name="Gutierrez S."/>
        </authorList>
    </citation>
    <scope>NUCLEOTIDE SEQUENCE [LARGE SCALE GENOMIC DNA]</scope>
    <source>
        <strain evidence="2 3">NRRL 13405</strain>
    </source>
</reference>
<feature type="non-terminal residue" evidence="2">
    <location>
        <position position="123"/>
    </location>
</feature>
<proteinExistence type="predicted"/>
<gene>
    <name evidence="2" type="ORF">FIE12Z_13048</name>
</gene>
<name>A0A395M4D3_9HYPO</name>
<evidence type="ECO:0000259" key="1">
    <source>
        <dbReference type="Pfam" id="PF20150"/>
    </source>
</evidence>
<dbReference type="Proteomes" id="UP000265631">
    <property type="component" value="Unassembled WGS sequence"/>
</dbReference>
<evidence type="ECO:0000313" key="3">
    <source>
        <dbReference type="Proteomes" id="UP000265631"/>
    </source>
</evidence>
<dbReference type="PANTHER" id="PTHR35910">
    <property type="entry name" value="2EXR DOMAIN-CONTAINING PROTEIN"/>
    <property type="match status" value="1"/>
</dbReference>
<sequence>MHGPSFTTLPPELRYMIYLFATPPRYVYLRGHYDSCEPFFGESITLPAVAPGSRFARLNNYSTLDSEVYFTSGTKIPPLLHTCQESRNFLIKQGYELTFRTPGHQQRTWFNYKKDILIVPVLP</sequence>
<accession>A0A395M4D3</accession>
<keyword evidence="3" id="KW-1185">Reference proteome</keyword>
<dbReference type="AlphaFoldDB" id="A0A395M4D3"/>
<comment type="caution">
    <text evidence="2">The sequence shown here is derived from an EMBL/GenBank/DDBJ whole genome shotgun (WGS) entry which is preliminary data.</text>
</comment>
<feature type="domain" description="2EXR" evidence="1">
    <location>
        <begin position="4"/>
        <end position="117"/>
    </location>
</feature>
<protein>
    <recommendedName>
        <fullName evidence="1">2EXR domain-containing protein</fullName>
    </recommendedName>
</protein>
<organism evidence="2 3">
    <name type="scientific">Fusarium flagelliforme</name>
    <dbReference type="NCBI Taxonomy" id="2675880"/>
    <lineage>
        <taxon>Eukaryota</taxon>
        <taxon>Fungi</taxon>
        <taxon>Dikarya</taxon>
        <taxon>Ascomycota</taxon>
        <taxon>Pezizomycotina</taxon>
        <taxon>Sordariomycetes</taxon>
        <taxon>Hypocreomycetidae</taxon>
        <taxon>Hypocreales</taxon>
        <taxon>Nectriaceae</taxon>
        <taxon>Fusarium</taxon>
        <taxon>Fusarium incarnatum-equiseti species complex</taxon>
    </lineage>
</organism>
<dbReference type="Pfam" id="PF20150">
    <property type="entry name" value="2EXR"/>
    <property type="match status" value="1"/>
</dbReference>
<dbReference type="InterPro" id="IPR045518">
    <property type="entry name" value="2EXR"/>
</dbReference>
<dbReference type="EMBL" id="PXXK01000966">
    <property type="protein sequence ID" value="RFN40490.1"/>
    <property type="molecule type" value="Genomic_DNA"/>
</dbReference>
<evidence type="ECO:0000313" key="2">
    <source>
        <dbReference type="EMBL" id="RFN40490.1"/>
    </source>
</evidence>